<sequence length="144" mass="16414">MDVREIPRILFREFAQNVREKNGVLIGDLAGLDGVILGLQEKHDNVCFRWWRGEEHVGEGYSCVFEIEAGARDAGIWAFGSGKKLRESVMFRMGIGRWDLGTGTLVIAKIIQRASELALSESFETTTFWERDRDPERPYDKPPP</sequence>
<protein>
    <submittedName>
        <fullName evidence="1">Uncharacterized protein</fullName>
    </submittedName>
</protein>
<organism evidence="1 2">
    <name type="scientific">Candidatus Woykebacteria bacterium RIFCSPLOWO2_01_FULL_41_12</name>
    <dbReference type="NCBI Taxonomy" id="1802604"/>
    <lineage>
        <taxon>Bacteria</taxon>
        <taxon>Candidatus Woykeibacteriota</taxon>
    </lineage>
</organism>
<comment type="caution">
    <text evidence="1">The sequence shown here is derived from an EMBL/GenBank/DDBJ whole genome shotgun (WGS) entry which is preliminary data.</text>
</comment>
<proteinExistence type="predicted"/>
<reference evidence="1 2" key="1">
    <citation type="journal article" date="2016" name="Nat. Commun.">
        <title>Thousands of microbial genomes shed light on interconnected biogeochemical processes in an aquifer system.</title>
        <authorList>
            <person name="Anantharaman K."/>
            <person name="Brown C.T."/>
            <person name="Hug L.A."/>
            <person name="Sharon I."/>
            <person name="Castelle C.J."/>
            <person name="Probst A.J."/>
            <person name="Thomas B.C."/>
            <person name="Singh A."/>
            <person name="Wilkins M.J."/>
            <person name="Karaoz U."/>
            <person name="Brodie E.L."/>
            <person name="Williams K.H."/>
            <person name="Hubbard S.S."/>
            <person name="Banfield J.F."/>
        </authorList>
    </citation>
    <scope>NUCLEOTIDE SEQUENCE [LARGE SCALE GENOMIC DNA]</scope>
</reference>
<dbReference type="EMBL" id="MHDA01000046">
    <property type="protein sequence ID" value="OGY30608.1"/>
    <property type="molecule type" value="Genomic_DNA"/>
</dbReference>
<gene>
    <name evidence="1" type="ORF">A3A57_02050</name>
</gene>
<name>A0A1G1WS90_9BACT</name>
<evidence type="ECO:0000313" key="1">
    <source>
        <dbReference type="EMBL" id="OGY30608.1"/>
    </source>
</evidence>
<accession>A0A1G1WS90</accession>
<dbReference type="Proteomes" id="UP000179279">
    <property type="component" value="Unassembled WGS sequence"/>
</dbReference>
<evidence type="ECO:0000313" key="2">
    <source>
        <dbReference type="Proteomes" id="UP000179279"/>
    </source>
</evidence>
<dbReference type="AlphaFoldDB" id="A0A1G1WS90"/>